<dbReference type="STRING" id="715226.ABI_02080"/>
<accession>F4QID9</accession>
<evidence type="ECO:0000313" key="3">
    <source>
        <dbReference type="Proteomes" id="UP000006512"/>
    </source>
</evidence>
<dbReference type="Gene3D" id="1.50.10.140">
    <property type="match status" value="1"/>
</dbReference>
<evidence type="ECO:0000259" key="1">
    <source>
        <dbReference type="Pfam" id="PF10091"/>
    </source>
</evidence>
<sequence length="508" mass="55640">MKVDGMTFTPPVSSLSRRALMMATAAATGLTLTGCQAPKAKTAASTNGWDDTLADLHRRTFQWFWDVTPPKTGLTPDNWPNPDFCSVAAVGFALNAYCIGVKSGYVDRAAAAERTLTTLRTFWNGPQGPQAAGVMGYKGFFYHFLNMGTGHRHDTVELSSIDTALFVTGALTAAGFFDGDTDAEREIRKLGVALYERIDWTFLERDNGLISMGYHPEPGRQGHDDTGKIIRSWDRYNEGMMVYLLGLASPTHPIKATAWDAWAATIGVTWGANFGEPHLGFAPLFGHQYSHVWYDYRGIADAYMRGKGIDYFINSQRATVAQRNYAIQNPGGFKDYSGDVWGLTACRGPAYVKGKVNGREVQFFEYSARGPQSGDKEGNDDGTLAPTAGLSSIAFSPEICTPLIHTLREKYGSDLYGEYGFYDAFNPSFPKDLPSRSGHHTPKAGWVAYEYLAIDQGPILSMLENHRSGFIWDVFNRSAVTGPIVQRGLKLAGFQGVTPAGDWLKGGS</sequence>
<gene>
    <name evidence="2" type="ORF">ABI_02080</name>
</gene>
<keyword evidence="3" id="KW-1185">Reference proteome</keyword>
<name>F4QID9_9CAUL</name>
<dbReference type="Proteomes" id="UP000006512">
    <property type="component" value="Unassembled WGS sequence"/>
</dbReference>
<organism evidence="2 3">
    <name type="scientific">Asticcacaulis biprosthecium C19</name>
    <dbReference type="NCBI Taxonomy" id="715226"/>
    <lineage>
        <taxon>Bacteria</taxon>
        <taxon>Pseudomonadati</taxon>
        <taxon>Pseudomonadota</taxon>
        <taxon>Alphaproteobacteria</taxon>
        <taxon>Caulobacterales</taxon>
        <taxon>Caulobacteraceae</taxon>
        <taxon>Asticcacaulis</taxon>
    </lineage>
</organism>
<protein>
    <submittedName>
        <fullName evidence="2">Tat twin-arginine translocation pathway signal sequence domain protein</fullName>
    </submittedName>
</protein>
<dbReference type="HOGENOM" id="CLU_023287_0_1_5"/>
<dbReference type="InterPro" id="IPR019282">
    <property type="entry name" value="Glycoamylase-like_cons_dom"/>
</dbReference>
<dbReference type="PROSITE" id="PS51318">
    <property type="entry name" value="TAT"/>
    <property type="match status" value="1"/>
</dbReference>
<proteinExistence type="predicted"/>
<dbReference type="AlphaFoldDB" id="F4QID9"/>
<dbReference type="PIRSF" id="PIRSF028431">
    <property type="entry name" value="UCP028431"/>
    <property type="match status" value="1"/>
</dbReference>
<feature type="domain" description="Glycoamylase-like" evidence="1">
    <location>
        <begin position="232"/>
        <end position="478"/>
    </location>
</feature>
<evidence type="ECO:0000313" key="2">
    <source>
        <dbReference type="EMBL" id="EGF91777.1"/>
    </source>
</evidence>
<dbReference type="InterPro" id="IPR006311">
    <property type="entry name" value="TAT_signal"/>
</dbReference>
<reference evidence="3" key="1">
    <citation type="submission" date="2011-03" db="EMBL/GenBank/DDBJ databases">
        <title>Draft genome sequence of Brevundimonas diminuta.</title>
        <authorList>
            <person name="Brown P.J.B."/>
            <person name="Buechlein A."/>
            <person name="Hemmerich C."/>
            <person name="Brun Y.V."/>
        </authorList>
    </citation>
    <scope>NUCLEOTIDE SEQUENCE [LARGE SCALE GENOMIC DNA]</scope>
    <source>
        <strain evidence="3">C19</strain>
    </source>
</reference>
<dbReference type="Pfam" id="PF10091">
    <property type="entry name" value="Glycoamylase"/>
    <property type="match status" value="1"/>
</dbReference>
<dbReference type="eggNOG" id="COG5368">
    <property type="taxonomic scope" value="Bacteria"/>
</dbReference>
<dbReference type="PROSITE" id="PS51257">
    <property type="entry name" value="PROKAR_LIPOPROTEIN"/>
    <property type="match status" value="1"/>
</dbReference>
<dbReference type="InterPro" id="IPR016883">
    <property type="entry name" value="UCP028431"/>
</dbReference>
<dbReference type="EMBL" id="GL883077">
    <property type="protein sequence ID" value="EGF91777.1"/>
    <property type="molecule type" value="Genomic_DNA"/>
</dbReference>